<protein>
    <submittedName>
        <fullName evidence="4">Thioredoxin domain-containing protein</fullName>
    </submittedName>
</protein>
<dbReference type="HOGENOM" id="CLU_1591174_0_0_3"/>
<evidence type="ECO:0000313" key="5">
    <source>
        <dbReference type="Proteomes" id="UP000010474"/>
    </source>
</evidence>
<accession>K9Z9I7</accession>
<dbReference type="PANTHER" id="PTHR45663:SF11">
    <property type="entry name" value="GEO12009P1"/>
    <property type="match status" value="1"/>
</dbReference>
<evidence type="ECO:0000313" key="4">
    <source>
        <dbReference type="EMBL" id="AFZ55831.1"/>
    </source>
</evidence>
<dbReference type="PROSITE" id="PS51352">
    <property type="entry name" value="THIOREDOXIN_2"/>
    <property type="match status" value="1"/>
</dbReference>
<evidence type="ECO:0000256" key="2">
    <source>
        <dbReference type="ARBA" id="ARBA00023284"/>
    </source>
</evidence>
<gene>
    <name evidence="4" type="ordered locus">Anacy_0224</name>
</gene>
<dbReference type="GO" id="GO:0005829">
    <property type="term" value="C:cytosol"/>
    <property type="evidence" value="ECO:0007669"/>
    <property type="project" value="TreeGrafter"/>
</dbReference>
<organism evidence="4 5">
    <name type="scientific">Anabaena cylindrica (strain ATCC 27899 / PCC 7122)</name>
    <dbReference type="NCBI Taxonomy" id="272123"/>
    <lineage>
        <taxon>Bacteria</taxon>
        <taxon>Bacillati</taxon>
        <taxon>Cyanobacteriota</taxon>
        <taxon>Cyanophyceae</taxon>
        <taxon>Nostocales</taxon>
        <taxon>Nostocaceae</taxon>
        <taxon>Anabaena</taxon>
    </lineage>
</organism>
<dbReference type="PATRIC" id="fig|272123.3.peg.244"/>
<dbReference type="eggNOG" id="COG0526">
    <property type="taxonomic scope" value="Bacteria"/>
</dbReference>
<dbReference type="InterPro" id="IPR036249">
    <property type="entry name" value="Thioredoxin-like_sf"/>
</dbReference>
<reference evidence="5" key="1">
    <citation type="journal article" date="2013" name="Proc. Natl. Acad. Sci. U.S.A.">
        <title>Improving the coverage of the cyanobacterial phylum using diversity-driven genome sequencing.</title>
        <authorList>
            <person name="Shih P.M."/>
            <person name="Wu D."/>
            <person name="Latifi A."/>
            <person name="Axen S.D."/>
            <person name="Fewer D.P."/>
            <person name="Talla E."/>
            <person name="Calteau A."/>
            <person name="Cai F."/>
            <person name="Tandeau de Marsac N."/>
            <person name="Rippka R."/>
            <person name="Herdman M."/>
            <person name="Sivonen K."/>
            <person name="Coursin T."/>
            <person name="Laurent T."/>
            <person name="Goodwin L."/>
            <person name="Nolan M."/>
            <person name="Davenport K.W."/>
            <person name="Han C.S."/>
            <person name="Rubin E.M."/>
            <person name="Eisen J.A."/>
            <person name="Woyke T."/>
            <person name="Gugger M."/>
            <person name="Kerfeld C.A."/>
        </authorList>
    </citation>
    <scope>NUCLEOTIDE SEQUENCE [LARGE SCALE GENOMIC DNA]</scope>
    <source>
        <strain evidence="5">ATCC 27899 / PCC 7122</strain>
    </source>
</reference>
<dbReference type="CDD" id="cd02947">
    <property type="entry name" value="TRX_family"/>
    <property type="match status" value="1"/>
</dbReference>
<dbReference type="InterPro" id="IPR013766">
    <property type="entry name" value="Thioredoxin_domain"/>
</dbReference>
<dbReference type="EMBL" id="CP003659">
    <property type="protein sequence ID" value="AFZ55831.1"/>
    <property type="molecule type" value="Genomic_DNA"/>
</dbReference>
<name>K9Z9I7_ANACC</name>
<dbReference type="Proteomes" id="UP000010474">
    <property type="component" value="Chromosome"/>
</dbReference>
<dbReference type="GO" id="GO:0045454">
    <property type="term" value="P:cell redox homeostasis"/>
    <property type="evidence" value="ECO:0007669"/>
    <property type="project" value="TreeGrafter"/>
</dbReference>
<dbReference type="KEGG" id="acy:Anacy_0224"/>
<proteinExistence type="inferred from homology"/>
<dbReference type="Pfam" id="PF00085">
    <property type="entry name" value="Thioredoxin"/>
    <property type="match status" value="1"/>
</dbReference>
<evidence type="ECO:0000256" key="1">
    <source>
        <dbReference type="ARBA" id="ARBA00008987"/>
    </source>
</evidence>
<dbReference type="STRING" id="272123.Anacy_0224"/>
<dbReference type="OrthoDB" id="495898at2"/>
<dbReference type="PANTHER" id="PTHR45663">
    <property type="entry name" value="GEO12009P1"/>
    <property type="match status" value="1"/>
</dbReference>
<feature type="domain" description="Thioredoxin" evidence="3">
    <location>
        <begin position="13"/>
        <end position="150"/>
    </location>
</feature>
<keyword evidence="5" id="KW-1185">Reference proteome</keyword>
<comment type="similarity">
    <text evidence="1">Belongs to the thioredoxin family.</text>
</comment>
<dbReference type="AlphaFoldDB" id="K9Z9I7"/>
<sequence>MNSNEILAGSKEIMTYDQRQAFLTTSHVGKLFGIAHLFPVTNVNHILSVNEKTFAENVLESPIPVLVNFTAPWSGLSRIIHPMLLQFQTKYSDSIKIVEVNADQNFKLCNTYRLKSLPTLLLINNGIIRQRLEDFRSREDLNLALEEIKLIYGIHHLENIDNSRVTG</sequence>
<keyword evidence="2" id="KW-0676">Redox-active center</keyword>
<dbReference type="GO" id="GO:0015035">
    <property type="term" value="F:protein-disulfide reductase activity"/>
    <property type="evidence" value="ECO:0007669"/>
    <property type="project" value="TreeGrafter"/>
</dbReference>
<dbReference type="Gene3D" id="3.40.30.10">
    <property type="entry name" value="Glutaredoxin"/>
    <property type="match status" value="1"/>
</dbReference>
<dbReference type="SUPFAM" id="SSF52833">
    <property type="entry name" value="Thioredoxin-like"/>
    <property type="match status" value="1"/>
</dbReference>
<evidence type="ECO:0000259" key="3">
    <source>
        <dbReference type="PROSITE" id="PS51352"/>
    </source>
</evidence>